<keyword evidence="1" id="KW-0812">Transmembrane</keyword>
<dbReference type="Proteomes" id="UP000199700">
    <property type="component" value="Chromosome"/>
</dbReference>
<reference evidence="2" key="1">
    <citation type="submission" date="2016-10" db="EMBL/GenBank/DDBJ databases">
        <authorList>
            <person name="Varghese N."/>
            <person name="Submissions S."/>
        </authorList>
    </citation>
    <scope>NUCLEOTIDE SEQUENCE [LARGE SCALE GENOMIC DNA]</scope>
    <source>
        <strain evidence="2">DSM 22082</strain>
    </source>
</reference>
<feature type="transmembrane region" description="Helical" evidence="1">
    <location>
        <begin position="32"/>
        <end position="51"/>
    </location>
</feature>
<evidence type="ECO:0000313" key="2">
    <source>
        <dbReference type="EMBL" id="SDR95618.1"/>
    </source>
</evidence>
<dbReference type="AlphaFoldDB" id="A0A1H1N9L8"/>
<accession>A0A1H1N9L8</accession>
<organism evidence="2 3">
    <name type="scientific">Brevibacterium sandarakinum</name>
    <dbReference type="NCBI Taxonomy" id="629680"/>
    <lineage>
        <taxon>Bacteria</taxon>
        <taxon>Bacillati</taxon>
        <taxon>Actinomycetota</taxon>
        <taxon>Actinomycetes</taxon>
        <taxon>Micrococcales</taxon>
        <taxon>Brevibacteriaceae</taxon>
        <taxon>Brevibacterium</taxon>
    </lineage>
</organism>
<keyword evidence="1" id="KW-1133">Transmembrane helix</keyword>
<protein>
    <submittedName>
        <fullName evidence="2">Uncharacterized protein</fullName>
    </submittedName>
</protein>
<gene>
    <name evidence="2" type="ORF">SAMN04489751_0891</name>
</gene>
<dbReference type="EMBL" id="LT629739">
    <property type="protein sequence ID" value="SDR95618.1"/>
    <property type="molecule type" value="Genomic_DNA"/>
</dbReference>
<proteinExistence type="predicted"/>
<keyword evidence="1" id="KW-0472">Membrane</keyword>
<sequence>MEHGFCVRRVVDRRVGQLPAIVQSMRSVRPELPGFSGLIILFGLFLGRVILECRELESSCFHGDESVKIPAA</sequence>
<evidence type="ECO:0000313" key="3">
    <source>
        <dbReference type="Proteomes" id="UP000199700"/>
    </source>
</evidence>
<keyword evidence="3" id="KW-1185">Reference proteome</keyword>
<evidence type="ECO:0000256" key="1">
    <source>
        <dbReference type="SAM" id="Phobius"/>
    </source>
</evidence>
<name>A0A1H1N9L8_BRESA</name>